<accession>A0ABU9L170</accession>
<dbReference type="PANTHER" id="PTHR10907:SF47">
    <property type="entry name" value="REGUCALCIN"/>
    <property type="match status" value="1"/>
</dbReference>
<dbReference type="EC" id="3.1.1.99" evidence="3"/>
<dbReference type="EMBL" id="JBCDNA010000001">
    <property type="protein sequence ID" value="MEL4455414.1"/>
    <property type="molecule type" value="Genomic_DNA"/>
</dbReference>
<dbReference type="SUPFAM" id="SSF63829">
    <property type="entry name" value="Calcium-dependent phosphotriesterase"/>
    <property type="match status" value="1"/>
</dbReference>
<dbReference type="PRINTS" id="PR01790">
    <property type="entry name" value="SMP30FAMILY"/>
</dbReference>
<dbReference type="InterPro" id="IPR005511">
    <property type="entry name" value="SMP-30"/>
</dbReference>
<keyword evidence="3" id="KW-0378">Hydrolase</keyword>
<keyword evidence="4" id="KW-1185">Reference proteome</keyword>
<dbReference type="GO" id="GO:0016787">
    <property type="term" value="F:hydrolase activity"/>
    <property type="evidence" value="ECO:0007669"/>
    <property type="project" value="UniProtKB-KW"/>
</dbReference>
<comment type="caution">
    <text evidence="3">The sequence shown here is derived from an EMBL/GenBank/DDBJ whole genome shotgun (WGS) entry which is preliminary data.</text>
</comment>
<name>A0ABU9L170_9FLAO</name>
<comment type="similarity">
    <text evidence="1">Belongs to the SMP-30/CGR1 family.</text>
</comment>
<dbReference type="Proteomes" id="UP001474120">
    <property type="component" value="Unassembled WGS sequence"/>
</dbReference>
<sequence>MQIKFTMLIVGLLSLLGFSYYKLHKPDQGSDKVKVTIEIKSKLGEGSFWDHHNQRLFWVDIEGKTVHIFDPATKKSKAFNTPSRVGTVVPKNRDEAVIALEDGIYLINTNNGDLSLLSDVEAESTGNRFNDGKCDPNGNLWVGSMHLKQSAPKGNLYKIDIKGTATKMLDSVTISNGIVWTSDNKTMYYIDTPTGKIQAFDFHAGNSTISNKRTAVYIDESLGFGDGMAIDSEDKLWVALWNGNAVARFDPLTGKLIEKINVPAHNVTSCTFGGKNFETLYITTSSLDMTEKENKEFPLAGSLFEVRPGIKGVAGNFFSQKK</sequence>
<dbReference type="RefSeq" id="WP_342159236.1">
    <property type="nucleotide sequence ID" value="NZ_JBCDNA010000001.1"/>
</dbReference>
<evidence type="ECO:0000313" key="4">
    <source>
        <dbReference type="Proteomes" id="UP001474120"/>
    </source>
</evidence>
<protein>
    <submittedName>
        <fullName evidence="3">SMP-30/gluconolactonase/LRE family protein</fullName>
        <ecNumber evidence="3">3.1.1.99</ecNumber>
    </submittedName>
</protein>
<evidence type="ECO:0000259" key="2">
    <source>
        <dbReference type="Pfam" id="PF08450"/>
    </source>
</evidence>
<dbReference type="InterPro" id="IPR011042">
    <property type="entry name" value="6-blade_b-propeller_TolB-like"/>
</dbReference>
<reference evidence="3 4" key="1">
    <citation type="submission" date="2024-04" db="EMBL/GenBank/DDBJ databases">
        <title>whole genome sequencing of Lutimonas vermicola strain IMCC1616.</title>
        <authorList>
            <person name="Bae S.S."/>
        </authorList>
    </citation>
    <scope>NUCLEOTIDE SEQUENCE [LARGE SCALE GENOMIC DNA]</scope>
    <source>
        <strain evidence="3 4">IMCC1616</strain>
    </source>
</reference>
<gene>
    <name evidence="3" type="ORF">AABB81_05865</name>
</gene>
<feature type="domain" description="SMP-30/Gluconolactonase/LRE-like region" evidence="2">
    <location>
        <begin position="43"/>
        <end position="285"/>
    </location>
</feature>
<evidence type="ECO:0000313" key="3">
    <source>
        <dbReference type="EMBL" id="MEL4455414.1"/>
    </source>
</evidence>
<dbReference type="Gene3D" id="2.120.10.30">
    <property type="entry name" value="TolB, C-terminal domain"/>
    <property type="match status" value="1"/>
</dbReference>
<dbReference type="PANTHER" id="PTHR10907">
    <property type="entry name" value="REGUCALCIN"/>
    <property type="match status" value="1"/>
</dbReference>
<dbReference type="InterPro" id="IPR013658">
    <property type="entry name" value="SGL"/>
</dbReference>
<proteinExistence type="inferred from homology"/>
<organism evidence="3 4">
    <name type="scientific">Lutimonas vermicola</name>
    <dbReference type="NCBI Taxonomy" id="414288"/>
    <lineage>
        <taxon>Bacteria</taxon>
        <taxon>Pseudomonadati</taxon>
        <taxon>Bacteroidota</taxon>
        <taxon>Flavobacteriia</taxon>
        <taxon>Flavobacteriales</taxon>
        <taxon>Flavobacteriaceae</taxon>
        <taxon>Lutimonas</taxon>
    </lineage>
</organism>
<dbReference type="Pfam" id="PF08450">
    <property type="entry name" value="SGL"/>
    <property type="match status" value="1"/>
</dbReference>
<evidence type="ECO:0000256" key="1">
    <source>
        <dbReference type="ARBA" id="ARBA00008853"/>
    </source>
</evidence>